<comment type="caution">
    <text evidence="1">The sequence shown here is derived from an EMBL/GenBank/DDBJ whole genome shotgun (WGS) entry which is preliminary data.</text>
</comment>
<organism evidence="1 2">
    <name type="scientific">Gossypium davidsonii</name>
    <name type="common">Davidson's cotton</name>
    <name type="synonym">Gossypium klotzschianum subsp. davidsonii</name>
    <dbReference type="NCBI Taxonomy" id="34287"/>
    <lineage>
        <taxon>Eukaryota</taxon>
        <taxon>Viridiplantae</taxon>
        <taxon>Streptophyta</taxon>
        <taxon>Embryophyta</taxon>
        <taxon>Tracheophyta</taxon>
        <taxon>Spermatophyta</taxon>
        <taxon>Magnoliopsida</taxon>
        <taxon>eudicotyledons</taxon>
        <taxon>Gunneridae</taxon>
        <taxon>Pentapetalae</taxon>
        <taxon>rosids</taxon>
        <taxon>malvids</taxon>
        <taxon>Malvales</taxon>
        <taxon>Malvaceae</taxon>
        <taxon>Malvoideae</taxon>
        <taxon>Gossypium</taxon>
    </lineage>
</organism>
<protein>
    <submittedName>
        <fullName evidence="1">Uncharacterized protein</fullName>
    </submittedName>
</protein>
<dbReference type="AlphaFoldDB" id="A0A7J8SK50"/>
<keyword evidence="2" id="KW-1185">Reference proteome</keyword>
<evidence type="ECO:0000313" key="1">
    <source>
        <dbReference type="EMBL" id="MBA0626504.1"/>
    </source>
</evidence>
<proteinExistence type="predicted"/>
<accession>A0A7J8SK50</accession>
<name>A0A7J8SK50_GOSDV</name>
<sequence length="83" mass="10076">MKNLQKNLHIYLQKNFSMDEEYILKIYLESQKPQQYYEYILVQNGSVLFKHYIDPKDPNFITHSTTQILKILRPRDWGENPKS</sequence>
<gene>
    <name evidence="1" type="ORF">Godav_004160</name>
</gene>
<dbReference type="Proteomes" id="UP000593561">
    <property type="component" value="Unassembled WGS sequence"/>
</dbReference>
<reference evidence="1 2" key="1">
    <citation type="journal article" date="2019" name="Genome Biol. Evol.">
        <title>Insights into the evolution of the New World diploid cottons (Gossypium, subgenus Houzingenia) based on genome sequencing.</title>
        <authorList>
            <person name="Grover C.E."/>
            <person name="Arick M.A. 2nd"/>
            <person name="Thrash A."/>
            <person name="Conover J.L."/>
            <person name="Sanders W.S."/>
            <person name="Peterson D.G."/>
            <person name="Frelichowski J.E."/>
            <person name="Scheffler J.A."/>
            <person name="Scheffler B.E."/>
            <person name="Wendel J.F."/>
        </authorList>
    </citation>
    <scope>NUCLEOTIDE SEQUENCE [LARGE SCALE GENOMIC DNA]</scope>
    <source>
        <strain evidence="1">27</strain>
        <tissue evidence="1">Leaf</tissue>
    </source>
</reference>
<evidence type="ECO:0000313" key="2">
    <source>
        <dbReference type="Proteomes" id="UP000593561"/>
    </source>
</evidence>
<dbReference type="EMBL" id="JABFAC010000010">
    <property type="protein sequence ID" value="MBA0626504.1"/>
    <property type="molecule type" value="Genomic_DNA"/>
</dbReference>